<name>A0A3B6EFU1_WHEAT</name>
<dbReference type="Gramene" id="TraesCLE_scaffold_091362_01G000300.1">
    <property type="protein sequence ID" value="TraesCLE_scaffold_091362_01G000300.1"/>
    <property type="gene ID" value="TraesCLE_scaffold_091362_01G000300"/>
</dbReference>
<feature type="region of interest" description="Disordered" evidence="1">
    <location>
        <begin position="40"/>
        <end position="59"/>
    </location>
</feature>
<dbReference type="Gramene" id="TraesJUL3A03G01420890.1">
    <property type="protein sequence ID" value="TraesJUL3A03G01420890.1.CDS1"/>
    <property type="gene ID" value="TraesJUL3A03G01420890"/>
</dbReference>
<organism evidence="2">
    <name type="scientific">Triticum aestivum</name>
    <name type="common">Wheat</name>
    <dbReference type="NCBI Taxonomy" id="4565"/>
    <lineage>
        <taxon>Eukaryota</taxon>
        <taxon>Viridiplantae</taxon>
        <taxon>Streptophyta</taxon>
        <taxon>Embryophyta</taxon>
        <taxon>Tracheophyta</taxon>
        <taxon>Spermatophyta</taxon>
        <taxon>Magnoliopsida</taxon>
        <taxon>Liliopsida</taxon>
        <taxon>Poales</taxon>
        <taxon>Poaceae</taxon>
        <taxon>BOP clade</taxon>
        <taxon>Pooideae</taxon>
        <taxon>Triticodae</taxon>
        <taxon>Triticeae</taxon>
        <taxon>Triticinae</taxon>
        <taxon>Triticum</taxon>
    </lineage>
</organism>
<dbReference type="Gramene" id="TraesRN3A0100560300.1">
    <property type="protein sequence ID" value="TraesRN3A0100560300.1"/>
    <property type="gene ID" value="TraesRN3A0100560300"/>
</dbReference>
<dbReference type="Gramene" id="TraesPARA_EIv1.0_0823590.1">
    <property type="protein sequence ID" value="TraesPARA_EIv1.0_0823590.1.CDS1"/>
    <property type="gene ID" value="TraesPARA_EIv1.0_0823590"/>
</dbReference>
<evidence type="ECO:0000256" key="1">
    <source>
        <dbReference type="SAM" id="MobiDB-lite"/>
    </source>
</evidence>
<proteinExistence type="predicted"/>
<evidence type="ECO:0000313" key="2">
    <source>
        <dbReference type="EnsemblPlants" id="TraesCS3A02G211300.1.cds1"/>
    </source>
</evidence>
<dbReference type="EnsemblPlants" id="TraesCS3A02G211300.1">
    <property type="protein sequence ID" value="TraesCS3A02G211300.1.cds1"/>
    <property type="gene ID" value="TraesCS3A02G211300"/>
</dbReference>
<dbReference type="Gramene" id="TraesROB_scaffold_030040_01G000400.1">
    <property type="protein sequence ID" value="TraesROB_scaffold_030040_01G000400.1"/>
    <property type="gene ID" value="TraesROB_scaffold_030040_01G000400"/>
</dbReference>
<reference evidence="2" key="2">
    <citation type="submission" date="2018-10" db="UniProtKB">
        <authorList>
            <consortium name="EnsemblPlants"/>
        </authorList>
    </citation>
    <scope>IDENTIFICATION</scope>
</reference>
<dbReference type="Gramene" id="TraesWEE_scaffold_107551_01G000100.1">
    <property type="protein sequence ID" value="TraesWEE_scaffold_107551_01G000100.1"/>
    <property type="gene ID" value="TraesWEE_scaffold_107551_01G000100"/>
</dbReference>
<dbReference type="Gramene" id="TraesCS3A03G0547800.1">
    <property type="protein sequence ID" value="TraesCS3A03G0547800.1.CDS1"/>
    <property type="gene ID" value="TraesCS3A03G0547800"/>
</dbReference>
<feature type="region of interest" description="Disordered" evidence="1">
    <location>
        <begin position="1"/>
        <end position="24"/>
    </location>
</feature>
<evidence type="ECO:0000313" key="3">
    <source>
        <dbReference type="Proteomes" id="UP000019116"/>
    </source>
</evidence>
<dbReference type="Gramene" id="TraesSTA3A03G01400060.1">
    <property type="protein sequence ID" value="TraesSTA3A03G01400060.1.CDS1"/>
    <property type="gene ID" value="TraesSTA3A03G01400060"/>
</dbReference>
<accession>A0A3B6EFU1</accession>
<keyword evidence="3" id="KW-1185">Reference proteome</keyword>
<dbReference type="Gramene" id="TraesCAD_scaffold_110717_01G000300.1">
    <property type="protein sequence ID" value="TraesCAD_scaffold_110717_01G000300.1"/>
    <property type="gene ID" value="TraesCAD_scaffold_110717_01G000300"/>
</dbReference>
<feature type="compositionally biased region" description="Basic residues" evidence="1">
    <location>
        <begin position="116"/>
        <end position="126"/>
    </location>
</feature>
<reference evidence="2" key="1">
    <citation type="submission" date="2018-08" db="EMBL/GenBank/DDBJ databases">
        <authorList>
            <person name="Rossello M."/>
        </authorList>
    </citation>
    <scope>NUCLEOTIDE SEQUENCE [LARGE SCALE GENOMIC DNA]</scope>
    <source>
        <strain evidence="2">cv. Chinese Spring</strain>
    </source>
</reference>
<protein>
    <submittedName>
        <fullName evidence="2">Uncharacterized protein</fullName>
    </submittedName>
</protein>
<dbReference type="Proteomes" id="UP000019116">
    <property type="component" value="Chromosome 3A"/>
</dbReference>
<dbReference type="AlphaFoldDB" id="A0A3B6EFU1"/>
<dbReference type="Gramene" id="TraesJAG3A03G01417890.1">
    <property type="protein sequence ID" value="TraesJAG3A03G01417890.1.CDS1"/>
    <property type="gene ID" value="TraesJAG3A03G01417890"/>
</dbReference>
<dbReference type="Gramene" id="TraesCS3A02G211300.1">
    <property type="protein sequence ID" value="TraesCS3A02G211300.1.cds1"/>
    <property type="gene ID" value="TraesCS3A02G211300"/>
</dbReference>
<feature type="region of interest" description="Disordered" evidence="1">
    <location>
        <begin position="64"/>
        <end position="126"/>
    </location>
</feature>
<sequence>MVAGGVGAVANWHNGGGDGSEARRRGSCSAVLDSCEIEGGAGGSAIRQRSSPDQGCGRELLETGVAGNRAQGSETGRAQQGAHRPELMVNAVAGSQARGLGDAPVAAHDDEGRTMGARRRSTTSRL</sequence>